<dbReference type="CDD" id="cd22189">
    <property type="entry name" value="PGAP4-like_fungal"/>
    <property type="match status" value="1"/>
</dbReference>
<evidence type="ECO:0008006" key="4">
    <source>
        <dbReference type="Google" id="ProtNLM"/>
    </source>
</evidence>
<dbReference type="PANTHER" id="PTHR31410:SF1">
    <property type="entry name" value="POST-GPI ATTACHMENT TO PROTEINS FACTOR 4"/>
    <property type="match status" value="1"/>
</dbReference>
<name>A0A9P8I179_9PEZI</name>
<protein>
    <recommendedName>
        <fullName evidence="4">Integral membrane protein</fullName>
    </recommendedName>
</protein>
<proteinExistence type="predicted"/>
<dbReference type="PANTHER" id="PTHR31410">
    <property type="entry name" value="TRANSMEMBRANE PROTEIN 246"/>
    <property type="match status" value="1"/>
</dbReference>
<dbReference type="InterPro" id="IPR029675">
    <property type="entry name" value="PGAP4"/>
</dbReference>
<reference evidence="2" key="1">
    <citation type="submission" date="2021-03" db="EMBL/GenBank/DDBJ databases">
        <title>Comparative genomics and phylogenomic investigation of the class Geoglossomycetes provide insights into ecological specialization and systematics.</title>
        <authorList>
            <person name="Melie T."/>
            <person name="Pirro S."/>
            <person name="Miller A.N."/>
            <person name="Quandt A."/>
        </authorList>
    </citation>
    <scope>NUCLEOTIDE SEQUENCE</scope>
    <source>
        <strain evidence="2">GBOQ0MN5Z8</strain>
    </source>
</reference>
<keyword evidence="3" id="KW-1185">Reference proteome</keyword>
<dbReference type="GO" id="GO:0000139">
    <property type="term" value="C:Golgi membrane"/>
    <property type="evidence" value="ECO:0007669"/>
    <property type="project" value="InterPro"/>
</dbReference>
<feature type="transmembrane region" description="Helical" evidence="1">
    <location>
        <begin position="216"/>
        <end position="236"/>
    </location>
</feature>
<keyword evidence="1" id="KW-0812">Transmembrane</keyword>
<sequence length="383" mass="44334">MYNYRDPTSWFFDPSRGYLQSYSALRQHEANTFINAVVESPVVEEPAVEESPPPKFCVGVVTVAREGARYFRTTVGSLLADLDPTSRAQIHLILFLAHTDPSQHPAYSEPWLHRVADRVLAGYEKVTAEELERIRKMEFREKGSFDYRVLLRECGKVGAEYVGMVEDDVVLMEGWFERVVRALEWVERNGRGEWLYLRLFYTEEFLGWNSEEWPQYLFWSLVWVVVPTICLLTLRYHHPPLRHPLSNQATAISCGLCIPLCILLFFSAGRVSLFPLPAGVNPMPEFGCCSQGLVFPQSKVQEIVNWYEERKIGLTDVMLEELAEKKQYISGRSLRHVGRRSSKGDDYGEAAKYHRTVAEKLWNFEFELNDKEALHRENSYLHP</sequence>
<feature type="transmembrane region" description="Helical" evidence="1">
    <location>
        <begin position="248"/>
        <end position="266"/>
    </location>
</feature>
<gene>
    <name evidence="2" type="ORF">FGG08_006581</name>
</gene>
<dbReference type="OrthoDB" id="2016523at2759"/>
<comment type="caution">
    <text evidence="2">The sequence shown here is derived from an EMBL/GenBank/DDBJ whole genome shotgun (WGS) entry which is preliminary data.</text>
</comment>
<dbReference type="GO" id="GO:0016757">
    <property type="term" value="F:glycosyltransferase activity"/>
    <property type="evidence" value="ECO:0007669"/>
    <property type="project" value="InterPro"/>
</dbReference>
<dbReference type="EMBL" id="JAGHQL010000197">
    <property type="protein sequence ID" value="KAH0536551.1"/>
    <property type="molecule type" value="Genomic_DNA"/>
</dbReference>
<organism evidence="2 3">
    <name type="scientific">Glutinoglossum americanum</name>
    <dbReference type="NCBI Taxonomy" id="1670608"/>
    <lineage>
        <taxon>Eukaryota</taxon>
        <taxon>Fungi</taxon>
        <taxon>Dikarya</taxon>
        <taxon>Ascomycota</taxon>
        <taxon>Pezizomycotina</taxon>
        <taxon>Geoglossomycetes</taxon>
        <taxon>Geoglossales</taxon>
        <taxon>Geoglossaceae</taxon>
        <taxon>Glutinoglossum</taxon>
    </lineage>
</organism>
<dbReference type="GO" id="GO:0006506">
    <property type="term" value="P:GPI anchor biosynthetic process"/>
    <property type="evidence" value="ECO:0007669"/>
    <property type="project" value="InterPro"/>
</dbReference>
<evidence type="ECO:0000313" key="2">
    <source>
        <dbReference type="EMBL" id="KAH0536551.1"/>
    </source>
</evidence>
<keyword evidence="1" id="KW-0472">Membrane</keyword>
<accession>A0A9P8I179</accession>
<dbReference type="Proteomes" id="UP000698800">
    <property type="component" value="Unassembled WGS sequence"/>
</dbReference>
<evidence type="ECO:0000313" key="3">
    <source>
        <dbReference type="Proteomes" id="UP000698800"/>
    </source>
</evidence>
<evidence type="ECO:0000256" key="1">
    <source>
        <dbReference type="SAM" id="Phobius"/>
    </source>
</evidence>
<dbReference type="AlphaFoldDB" id="A0A9P8I179"/>
<keyword evidence="1" id="KW-1133">Transmembrane helix</keyword>